<dbReference type="Proteomes" id="UP000295388">
    <property type="component" value="Unassembled WGS sequence"/>
</dbReference>
<evidence type="ECO:0000313" key="1">
    <source>
        <dbReference type="EMBL" id="TDO50530.1"/>
    </source>
</evidence>
<keyword evidence="2" id="KW-1185">Reference proteome</keyword>
<accession>A0A4R6KHH8</accession>
<gene>
    <name evidence="1" type="ORF">EV643_10422</name>
</gene>
<protein>
    <submittedName>
        <fullName evidence="1">Uncharacterized protein</fullName>
    </submittedName>
</protein>
<evidence type="ECO:0000313" key="2">
    <source>
        <dbReference type="Proteomes" id="UP000295388"/>
    </source>
</evidence>
<comment type="caution">
    <text evidence="1">The sequence shown here is derived from an EMBL/GenBank/DDBJ whole genome shotgun (WGS) entry which is preliminary data.</text>
</comment>
<sequence>MASALGIGPGIRGWPAALPDVVYLVDDECLILTAHGSQHTGRP</sequence>
<proteinExistence type="predicted"/>
<dbReference type="AlphaFoldDB" id="A0A4R6KHH8"/>
<organism evidence="1 2">
    <name type="scientific">Kribbella caucasensis</name>
    <dbReference type="NCBI Taxonomy" id="2512215"/>
    <lineage>
        <taxon>Bacteria</taxon>
        <taxon>Bacillati</taxon>
        <taxon>Actinomycetota</taxon>
        <taxon>Actinomycetes</taxon>
        <taxon>Propionibacteriales</taxon>
        <taxon>Kribbellaceae</taxon>
        <taxon>Kribbella</taxon>
    </lineage>
</organism>
<reference evidence="1 2" key="1">
    <citation type="submission" date="2019-03" db="EMBL/GenBank/DDBJ databases">
        <title>Genomic Encyclopedia of Type Strains, Phase III (KMG-III): the genomes of soil and plant-associated and newly described type strains.</title>
        <authorList>
            <person name="Whitman W."/>
        </authorList>
    </citation>
    <scope>NUCLEOTIDE SEQUENCE [LARGE SCALE GENOMIC DNA]</scope>
    <source>
        <strain evidence="1 2">VKM Ac-2527</strain>
    </source>
</reference>
<dbReference type="EMBL" id="SNWQ01000004">
    <property type="protein sequence ID" value="TDO50530.1"/>
    <property type="molecule type" value="Genomic_DNA"/>
</dbReference>
<name>A0A4R6KHH8_9ACTN</name>